<protein>
    <submittedName>
        <fullName evidence="1">Uncharacterized protein</fullName>
    </submittedName>
</protein>
<keyword evidence="2" id="KW-1185">Reference proteome</keyword>
<dbReference type="Proteomes" id="UP000007264">
    <property type="component" value="Unassembled WGS sequence"/>
</dbReference>
<name>I0Z896_COCSC</name>
<dbReference type="KEGG" id="csl:COCSUDRAFT_32293"/>
<dbReference type="EMBL" id="AGSI01000002">
    <property type="protein sequence ID" value="EIE26865.1"/>
    <property type="molecule type" value="Genomic_DNA"/>
</dbReference>
<organism evidence="1 2">
    <name type="scientific">Coccomyxa subellipsoidea (strain C-169)</name>
    <name type="common">Green microalga</name>
    <dbReference type="NCBI Taxonomy" id="574566"/>
    <lineage>
        <taxon>Eukaryota</taxon>
        <taxon>Viridiplantae</taxon>
        <taxon>Chlorophyta</taxon>
        <taxon>core chlorophytes</taxon>
        <taxon>Trebouxiophyceae</taxon>
        <taxon>Trebouxiophyceae incertae sedis</taxon>
        <taxon>Coccomyxaceae</taxon>
        <taxon>Coccomyxa</taxon>
        <taxon>Coccomyxa subellipsoidea</taxon>
    </lineage>
</organism>
<reference evidence="1 2" key="1">
    <citation type="journal article" date="2012" name="Genome Biol.">
        <title>The genome of the polar eukaryotic microalga coccomyxa subellipsoidea reveals traits of cold adaptation.</title>
        <authorList>
            <person name="Blanc G."/>
            <person name="Agarkova I."/>
            <person name="Grimwood J."/>
            <person name="Kuo A."/>
            <person name="Brueggeman A."/>
            <person name="Dunigan D."/>
            <person name="Gurnon J."/>
            <person name="Ladunga I."/>
            <person name="Lindquist E."/>
            <person name="Lucas S."/>
            <person name="Pangilinan J."/>
            <person name="Proschold T."/>
            <person name="Salamov A."/>
            <person name="Schmutz J."/>
            <person name="Weeks D."/>
            <person name="Yamada T."/>
            <person name="Claverie J.M."/>
            <person name="Grigoriev I."/>
            <person name="Van Etten J."/>
            <person name="Lomsadze A."/>
            <person name="Borodovsky M."/>
        </authorList>
    </citation>
    <scope>NUCLEOTIDE SEQUENCE [LARGE SCALE GENOMIC DNA]</scope>
    <source>
        <strain evidence="1 2">C-169</strain>
    </source>
</reference>
<sequence>MSRLLYMWHTGGCRLLRASLRRHSCLVCVTWPLGGAVEDVQNIFLGTGQNELNLATGV</sequence>
<comment type="caution">
    <text evidence="1">The sequence shown here is derived from an EMBL/GenBank/DDBJ whole genome shotgun (WGS) entry which is preliminary data.</text>
</comment>
<dbReference type="AlphaFoldDB" id="I0Z896"/>
<accession>I0Z896</accession>
<evidence type="ECO:0000313" key="2">
    <source>
        <dbReference type="Proteomes" id="UP000007264"/>
    </source>
</evidence>
<dbReference type="GeneID" id="17044874"/>
<proteinExistence type="predicted"/>
<evidence type="ECO:0000313" key="1">
    <source>
        <dbReference type="EMBL" id="EIE26865.1"/>
    </source>
</evidence>
<gene>
    <name evidence="1" type="ORF">COCSUDRAFT_32293</name>
</gene>
<dbReference type="RefSeq" id="XP_005651409.1">
    <property type="nucleotide sequence ID" value="XM_005651352.1"/>
</dbReference>